<comment type="similarity">
    <text evidence="1">Belongs to the ROK (NagC/XylR) family.</text>
</comment>
<name>A0A1V4SZ01_9CLOT</name>
<comment type="caution">
    <text evidence="2">The sequence shown here is derived from an EMBL/GenBank/DDBJ whole genome shotgun (WGS) entry which is preliminary data.</text>
</comment>
<dbReference type="Gene3D" id="3.30.420.40">
    <property type="match status" value="2"/>
</dbReference>
<dbReference type="AlphaFoldDB" id="A0A1V4SZ01"/>
<keyword evidence="2" id="KW-0418">Kinase</keyword>
<dbReference type="InterPro" id="IPR000600">
    <property type="entry name" value="ROK"/>
</dbReference>
<gene>
    <name evidence="2" type="primary">bglK_1</name>
    <name evidence="2" type="ORF">CLTHE_01180</name>
</gene>
<protein>
    <submittedName>
        <fullName evidence="2">Beta-glucoside kinase</fullName>
        <ecNumber evidence="2">2.7.1.85</ecNumber>
    </submittedName>
</protein>
<dbReference type="PANTHER" id="PTHR18964">
    <property type="entry name" value="ROK (REPRESSOR, ORF, KINASE) FAMILY"/>
    <property type="match status" value="1"/>
</dbReference>
<dbReference type="Proteomes" id="UP000191448">
    <property type="component" value="Unassembled WGS sequence"/>
</dbReference>
<dbReference type="InterPro" id="IPR043129">
    <property type="entry name" value="ATPase_NBD"/>
</dbReference>
<sequence>MRKILAFDIGGTNIKFGVLNELGEILEKGKIKTRVESEEVFINSLIEIIEEKKNEIEGVALSMPGFINVEKGMPTACYAIQCMVNKSITEIIKDRTGLNATIENDGKCAALAEKFNGNAVECDNFICITVGTGIGGGLFVNGKIVRGYSFRGGEFGFMVCEGLEKDDVNDSIMSKKASTIALIDKYKKYKGIDSNVEIEGKEVFLEGEKDTKVKELIEEWYTSLAIGIANLSAIINPEKIIIGGGISERENFLEGVEKALNKILWWNDINAKIEVCKHKNDAGLIGAVYNYLNS</sequence>
<evidence type="ECO:0000313" key="2">
    <source>
        <dbReference type="EMBL" id="OPX50838.1"/>
    </source>
</evidence>
<dbReference type="GO" id="GO:0047700">
    <property type="term" value="F:beta-glucoside kinase activity"/>
    <property type="evidence" value="ECO:0007669"/>
    <property type="project" value="UniProtKB-EC"/>
</dbReference>
<evidence type="ECO:0000313" key="3">
    <source>
        <dbReference type="Proteomes" id="UP000191448"/>
    </source>
</evidence>
<organism evidence="2 3">
    <name type="scientific">Clostridium thermobutyricum DSM 4928</name>
    <dbReference type="NCBI Taxonomy" id="1121339"/>
    <lineage>
        <taxon>Bacteria</taxon>
        <taxon>Bacillati</taxon>
        <taxon>Bacillota</taxon>
        <taxon>Clostridia</taxon>
        <taxon>Eubacteriales</taxon>
        <taxon>Clostridiaceae</taxon>
        <taxon>Clostridium</taxon>
    </lineage>
</organism>
<dbReference type="OrthoDB" id="9795247at2"/>
<dbReference type="SUPFAM" id="SSF53067">
    <property type="entry name" value="Actin-like ATPase domain"/>
    <property type="match status" value="1"/>
</dbReference>
<dbReference type="PANTHER" id="PTHR18964:SF165">
    <property type="entry name" value="BETA-GLUCOSIDE KINASE"/>
    <property type="match status" value="1"/>
</dbReference>
<dbReference type="Pfam" id="PF00480">
    <property type="entry name" value="ROK"/>
    <property type="match status" value="1"/>
</dbReference>
<evidence type="ECO:0000256" key="1">
    <source>
        <dbReference type="ARBA" id="ARBA00006479"/>
    </source>
</evidence>
<accession>A0A1V4SZ01</accession>
<dbReference type="RefSeq" id="WP_080021542.1">
    <property type="nucleotide sequence ID" value="NZ_LTAY01000010.1"/>
</dbReference>
<dbReference type="EC" id="2.7.1.85" evidence="2"/>
<dbReference type="EMBL" id="LTAY01000010">
    <property type="protein sequence ID" value="OPX50838.1"/>
    <property type="molecule type" value="Genomic_DNA"/>
</dbReference>
<keyword evidence="2" id="KW-0808">Transferase</keyword>
<reference evidence="2 3" key="1">
    <citation type="submission" date="2016-02" db="EMBL/GenBank/DDBJ databases">
        <title>Genome sequence of Clostridium thermobutyricum DSM 4928.</title>
        <authorList>
            <person name="Poehlein A."/>
            <person name="Daniel R."/>
        </authorList>
    </citation>
    <scope>NUCLEOTIDE SEQUENCE [LARGE SCALE GENOMIC DNA]</scope>
    <source>
        <strain evidence="2 3">DSM 4928</strain>
    </source>
</reference>
<proteinExistence type="inferred from homology"/>